<dbReference type="InterPro" id="IPR036236">
    <property type="entry name" value="Znf_C2H2_sf"/>
</dbReference>
<evidence type="ECO:0000256" key="7">
    <source>
        <dbReference type="ARBA" id="ARBA00023125"/>
    </source>
</evidence>
<evidence type="ECO:0000256" key="8">
    <source>
        <dbReference type="ARBA" id="ARBA00023163"/>
    </source>
</evidence>
<gene>
    <name evidence="14" type="ORF">KOW79_022558</name>
</gene>
<dbReference type="InterPro" id="IPR050457">
    <property type="entry name" value="ZnFinger_BTB_dom_contain"/>
</dbReference>
<dbReference type="GO" id="GO:0000978">
    <property type="term" value="F:RNA polymerase II cis-regulatory region sequence-specific DNA binding"/>
    <property type="evidence" value="ECO:0007669"/>
    <property type="project" value="TreeGrafter"/>
</dbReference>
<keyword evidence="6" id="KW-0805">Transcription regulation</keyword>
<feature type="domain" description="C2H2-type" evidence="13">
    <location>
        <begin position="520"/>
        <end position="542"/>
    </location>
</feature>
<keyword evidence="9" id="KW-0539">Nucleus</keyword>
<keyword evidence="5" id="KW-0862">Zinc</keyword>
<evidence type="ECO:0000313" key="15">
    <source>
        <dbReference type="Proteomes" id="UP000824219"/>
    </source>
</evidence>
<sequence>MDIKTEALTKPSHGFALLKELDLQRRTGTFCDCVIRLHMHPDLFLAHKSVLAAFSPVFASLLPQHGSFMDLNFPLLTPQTLALLLDYMYTGTLPPKVHEEPVMYAAFHLQMEHLQHALTCRREEKELTHTVQDHTRRKRGFTEHEPLDKTLLSSSSSFTYGSDPPPLPPTPTYEVVPVICHLKTTGNNTLPLQTLCLDQTLHAEKVSEANKHRQSSKMSSHSKNDKTENWVNDIPSVGAEKDEQSNNPCKMGQFQFNDSQSIATTDNKDQWVHRAYTSSKYSSPEPDCRRSDNSCDSDVDIVQPLNHFESEKHVPGILSDTFSNNKSYSSTDNKSETTSQAFSQHFVNISTSLKREDSSYLENSCSTDTNVTSCEKRTSDINMWNKKGQYCAPKSEKGALREESPKTIHTDCCEFSSLRKDCVNAYHGHLRYHCLPESNDSDSDETYPGPHADVKDGAEVLETIDMAEIFLSTRERLKSGSHHLSKTHRFQCSVPDCQKAFSQRGSLNRHMRSHLGIRPYSCPLCTMTFSRQYRVTEHMRVHQRSCGDPS</sequence>
<keyword evidence="15" id="KW-1185">Reference proteome</keyword>
<dbReference type="SMART" id="SM00225">
    <property type="entry name" value="BTB"/>
    <property type="match status" value="1"/>
</dbReference>
<feature type="domain" description="C2H2-type" evidence="13">
    <location>
        <begin position="490"/>
        <end position="519"/>
    </location>
</feature>
<keyword evidence="7" id="KW-0238">DNA-binding</keyword>
<dbReference type="Pfam" id="PF00651">
    <property type="entry name" value="BTB"/>
    <property type="match status" value="1"/>
</dbReference>
<accession>A0A9D3S823</accession>
<proteinExistence type="predicted"/>
<evidence type="ECO:0000256" key="9">
    <source>
        <dbReference type="ARBA" id="ARBA00023242"/>
    </source>
</evidence>
<reference evidence="14 15" key="1">
    <citation type="submission" date="2021-06" db="EMBL/GenBank/DDBJ databases">
        <title>Chromosome-level genome assembly of the red-tail catfish (Hemibagrus wyckioides).</title>
        <authorList>
            <person name="Shao F."/>
        </authorList>
    </citation>
    <scope>NUCLEOTIDE SEQUENCE [LARGE SCALE GENOMIC DNA]</scope>
    <source>
        <strain evidence="14">EC202008001</strain>
        <tissue evidence="14">Blood</tissue>
    </source>
</reference>
<dbReference type="PROSITE" id="PS50157">
    <property type="entry name" value="ZINC_FINGER_C2H2_2"/>
    <property type="match status" value="2"/>
</dbReference>
<evidence type="ECO:0000256" key="4">
    <source>
        <dbReference type="ARBA" id="ARBA00022771"/>
    </source>
</evidence>
<dbReference type="Pfam" id="PF00096">
    <property type="entry name" value="zf-C2H2"/>
    <property type="match status" value="2"/>
</dbReference>
<dbReference type="SMART" id="SM00355">
    <property type="entry name" value="ZnF_C2H2"/>
    <property type="match status" value="2"/>
</dbReference>
<dbReference type="PANTHER" id="PTHR46105">
    <property type="entry name" value="AGAP004733-PA"/>
    <property type="match status" value="1"/>
</dbReference>
<evidence type="ECO:0000313" key="14">
    <source>
        <dbReference type="EMBL" id="KAG7314062.1"/>
    </source>
</evidence>
<dbReference type="Gene3D" id="3.30.160.60">
    <property type="entry name" value="Classic Zinc Finger"/>
    <property type="match status" value="2"/>
</dbReference>
<feature type="compositionally biased region" description="Polar residues" evidence="11">
    <location>
        <begin position="320"/>
        <end position="339"/>
    </location>
</feature>
<dbReference type="SUPFAM" id="SSF54695">
    <property type="entry name" value="POZ domain"/>
    <property type="match status" value="1"/>
</dbReference>
<keyword evidence="2" id="KW-0479">Metal-binding</keyword>
<evidence type="ECO:0000256" key="2">
    <source>
        <dbReference type="ARBA" id="ARBA00022723"/>
    </source>
</evidence>
<dbReference type="Gene3D" id="3.30.710.10">
    <property type="entry name" value="Potassium Channel Kv1.1, Chain A"/>
    <property type="match status" value="1"/>
</dbReference>
<comment type="caution">
    <text evidence="14">The sequence shown here is derived from an EMBL/GenBank/DDBJ whole genome shotgun (WGS) entry which is preliminary data.</text>
</comment>
<dbReference type="OrthoDB" id="3437960at2759"/>
<dbReference type="GO" id="GO:0000981">
    <property type="term" value="F:DNA-binding transcription factor activity, RNA polymerase II-specific"/>
    <property type="evidence" value="ECO:0007669"/>
    <property type="project" value="TreeGrafter"/>
</dbReference>
<dbReference type="GO" id="GO:0005634">
    <property type="term" value="C:nucleus"/>
    <property type="evidence" value="ECO:0007669"/>
    <property type="project" value="UniProtKB-SubCell"/>
</dbReference>
<evidence type="ECO:0000256" key="5">
    <source>
        <dbReference type="ARBA" id="ARBA00022833"/>
    </source>
</evidence>
<keyword evidence="3" id="KW-0677">Repeat</keyword>
<evidence type="ECO:0000256" key="6">
    <source>
        <dbReference type="ARBA" id="ARBA00023015"/>
    </source>
</evidence>
<dbReference type="SUPFAM" id="SSF57667">
    <property type="entry name" value="beta-beta-alpha zinc fingers"/>
    <property type="match status" value="1"/>
</dbReference>
<evidence type="ECO:0000256" key="3">
    <source>
        <dbReference type="ARBA" id="ARBA00022737"/>
    </source>
</evidence>
<name>A0A9D3S823_9TELE</name>
<dbReference type="PROSITE" id="PS50097">
    <property type="entry name" value="BTB"/>
    <property type="match status" value="1"/>
</dbReference>
<feature type="region of interest" description="Disordered" evidence="11">
    <location>
        <begin position="319"/>
        <end position="339"/>
    </location>
</feature>
<dbReference type="PANTHER" id="PTHR46105:SF5">
    <property type="entry name" value="ZINC FINGER AND BTB DOMAIN-CONTAINING PROTEIN 44 ISOFORM X1"/>
    <property type="match status" value="1"/>
</dbReference>
<feature type="domain" description="BTB" evidence="12">
    <location>
        <begin position="31"/>
        <end position="97"/>
    </location>
</feature>
<evidence type="ECO:0000256" key="10">
    <source>
        <dbReference type="PROSITE-ProRule" id="PRU00042"/>
    </source>
</evidence>
<evidence type="ECO:0000256" key="1">
    <source>
        <dbReference type="ARBA" id="ARBA00004123"/>
    </source>
</evidence>
<dbReference type="FunFam" id="3.30.160.60:FF:000100">
    <property type="entry name" value="Zinc finger 45-like"/>
    <property type="match status" value="1"/>
</dbReference>
<dbReference type="PROSITE" id="PS00028">
    <property type="entry name" value="ZINC_FINGER_C2H2_1"/>
    <property type="match status" value="2"/>
</dbReference>
<evidence type="ECO:0000256" key="11">
    <source>
        <dbReference type="SAM" id="MobiDB-lite"/>
    </source>
</evidence>
<dbReference type="AlphaFoldDB" id="A0A9D3S823"/>
<dbReference type="InterPro" id="IPR011333">
    <property type="entry name" value="SKP1/BTB/POZ_sf"/>
</dbReference>
<evidence type="ECO:0000259" key="12">
    <source>
        <dbReference type="PROSITE" id="PS50097"/>
    </source>
</evidence>
<organism evidence="14 15">
    <name type="scientific">Hemibagrus wyckioides</name>
    <dbReference type="NCBI Taxonomy" id="337641"/>
    <lineage>
        <taxon>Eukaryota</taxon>
        <taxon>Metazoa</taxon>
        <taxon>Chordata</taxon>
        <taxon>Craniata</taxon>
        <taxon>Vertebrata</taxon>
        <taxon>Euteleostomi</taxon>
        <taxon>Actinopterygii</taxon>
        <taxon>Neopterygii</taxon>
        <taxon>Teleostei</taxon>
        <taxon>Ostariophysi</taxon>
        <taxon>Siluriformes</taxon>
        <taxon>Bagridae</taxon>
        <taxon>Hemibagrus</taxon>
    </lineage>
</organism>
<protein>
    <submittedName>
        <fullName evidence="14">Uncharacterized protein</fullName>
    </submittedName>
</protein>
<keyword evidence="8" id="KW-0804">Transcription</keyword>
<dbReference type="GO" id="GO:0008270">
    <property type="term" value="F:zinc ion binding"/>
    <property type="evidence" value="ECO:0007669"/>
    <property type="project" value="UniProtKB-KW"/>
</dbReference>
<dbReference type="EMBL" id="JAHKSW010000029">
    <property type="protein sequence ID" value="KAG7314062.1"/>
    <property type="molecule type" value="Genomic_DNA"/>
</dbReference>
<dbReference type="InterPro" id="IPR013087">
    <property type="entry name" value="Znf_C2H2_type"/>
</dbReference>
<keyword evidence="4 10" id="KW-0863">Zinc-finger</keyword>
<evidence type="ECO:0000259" key="13">
    <source>
        <dbReference type="PROSITE" id="PS50157"/>
    </source>
</evidence>
<comment type="subcellular location">
    <subcellularLocation>
        <location evidence="1">Nucleus</location>
    </subcellularLocation>
</comment>
<dbReference type="FunFam" id="3.30.160.60:FF:000072">
    <property type="entry name" value="zinc finger protein 143 isoform X1"/>
    <property type="match status" value="1"/>
</dbReference>
<dbReference type="InterPro" id="IPR000210">
    <property type="entry name" value="BTB/POZ_dom"/>
</dbReference>
<feature type="region of interest" description="Disordered" evidence="11">
    <location>
        <begin position="207"/>
        <end position="231"/>
    </location>
</feature>
<dbReference type="Proteomes" id="UP000824219">
    <property type="component" value="Linkage Group LG29"/>
</dbReference>